<evidence type="ECO:0000256" key="1">
    <source>
        <dbReference type="SAM" id="MobiDB-lite"/>
    </source>
</evidence>
<feature type="transmembrane region" description="Helical" evidence="2">
    <location>
        <begin position="43"/>
        <end position="65"/>
    </location>
</feature>
<keyword evidence="2" id="KW-0812">Transmembrane</keyword>
<dbReference type="GeneID" id="5891704"/>
<evidence type="ECO:0000313" key="4">
    <source>
        <dbReference type="Proteomes" id="UP000001357"/>
    </source>
</evidence>
<keyword evidence="2" id="KW-1133">Transmembrane helix</keyword>
<gene>
    <name evidence="3" type="ORF">MONBRDRAFT_8686</name>
</gene>
<feature type="region of interest" description="Disordered" evidence="1">
    <location>
        <begin position="1"/>
        <end position="21"/>
    </location>
</feature>
<dbReference type="EMBL" id="CH991553">
    <property type="protein sequence ID" value="EDQ88692.1"/>
    <property type="molecule type" value="Genomic_DNA"/>
</dbReference>
<sequence>MPSPQPASGTSEPGGKTRGLAANKRSDVSLSAAHHGGVSTRHISLILLHLHTATAFEYTVFGGIIIRSSSAQTAARITSSIASACFPVSSAFLLLVRFLRAALS</sequence>
<keyword evidence="4" id="KW-1185">Reference proteome</keyword>
<dbReference type="RefSeq" id="XP_001746305.1">
    <property type="nucleotide sequence ID" value="XM_001746253.1"/>
</dbReference>
<evidence type="ECO:0000313" key="3">
    <source>
        <dbReference type="EMBL" id="EDQ88692.1"/>
    </source>
</evidence>
<dbReference type="KEGG" id="mbr:MONBRDRAFT_8686"/>
<accession>A9V0T7</accession>
<evidence type="ECO:0000256" key="2">
    <source>
        <dbReference type="SAM" id="Phobius"/>
    </source>
</evidence>
<feature type="transmembrane region" description="Helical" evidence="2">
    <location>
        <begin position="77"/>
        <end position="99"/>
    </location>
</feature>
<proteinExistence type="predicted"/>
<organism evidence="3 4">
    <name type="scientific">Monosiga brevicollis</name>
    <name type="common">Choanoflagellate</name>
    <dbReference type="NCBI Taxonomy" id="81824"/>
    <lineage>
        <taxon>Eukaryota</taxon>
        <taxon>Choanoflagellata</taxon>
        <taxon>Craspedida</taxon>
        <taxon>Salpingoecidae</taxon>
        <taxon>Monosiga</taxon>
    </lineage>
</organism>
<protein>
    <submittedName>
        <fullName evidence="3">Uncharacterized protein</fullName>
    </submittedName>
</protein>
<reference evidence="3 4" key="1">
    <citation type="journal article" date="2008" name="Nature">
        <title>The genome of the choanoflagellate Monosiga brevicollis and the origin of metazoans.</title>
        <authorList>
            <consortium name="JGI Sequencing"/>
            <person name="King N."/>
            <person name="Westbrook M.J."/>
            <person name="Young S.L."/>
            <person name="Kuo A."/>
            <person name="Abedin M."/>
            <person name="Chapman J."/>
            <person name="Fairclough S."/>
            <person name="Hellsten U."/>
            <person name="Isogai Y."/>
            <person name="Letunic I."/>
            <person name="Marr M."/>
            <person name="Pincus D."/>
            <person name="Putnam N."/>
            <person name="Rokas A."/>
            <person name="Wright K.J."/>
            <person name="Zuzow R."/>
            <person name="Dirks W."/>
            <person name="Good M."/>
            <person name="Goodstein D."/>
            <person name="Lemons D."/>
            <person name="Li W."/>
            <person name="Lyons J.B."/>
            <person name="Morris A."/>
            <person name="Nichols S."/>
            <person name="Richter D.J."/>
            <person name="Salamov A."/>
            <person name="Bork P."/>
            <person name="Lim W.A."/>
            <person name="Manning G."/>
            <person name="Miller W.T."/>
            <person name="McGinnis W."/>
            <person name="Shapiro H."/>
            <person name="Tjian R."/>
            <person name="Grigoriev I.V."/>
            <person name="Rokhsar D."/>
        </authorList>
    </citation>
    <scope>NUCLEOTIDE SEQUENCE [LARGE SCALE GENOMIC DNA]</scope>
    <source>
        <strain evidence="4">MX1 / ATCC 50154</strain>
    </source>
</reference>
<dbReference type="AlphaFoldDB" id="A9V0T7"/>
<keyword evidence="2" id="KW-0472">Membrane</keyword>
<dbReference type="Proteomes" id="UP000001357">
    <property type="component" value="Unassembled WGS sequence"/>
</dbReference>
<feature type="compositionally biased region" description="Polar residues" evidence="1">
    <location>
        <begin position="1"/>
        <end position="11"/>
    </location>
</feature>
<dbReference type="InParanoid" id="A9V0T7"/>
<name>A9V0T7_MONBE</name>